<reference evidence="3" key="1">
    <citation type="submission" date="2015-08" db="UniProtKB">
        <authorList>
            <consortium name="WormBaseParasite"/>
        </authorList>
    </citation>
    <scope>IDENTIFICATION</scope>
</reference>
<keyword evidence="1" id="KW-0812">Transmembrane</keyword>
<protein>
    <submittedName>
        <fullName evidence="3">Unspecified product</fullName>
    </submittedName>
</protein>
<keyword evidence="1" id="KW-1133">Transmembrane helix</keyword>
<proteinExistence type="predicted"/>
<evidence type="ECO:0000256" key="1">
    <source>
        <dbReference type="SAM" id="Phobius"/>
    </source>
</evidence>
<feature type="transmembrane region" description="Helical" evidence="1">
    <location>
        <begin position="48"/>
        <end position="73"/>
    </location>
</feature>
<organism evidence="3">
    <name type="scientific">Strongyloides stercoralis</name>
    <name type="common">Threadworm</name>
    <dbReference type="NCBI Taxonomy" id="6248"/>
    <lineage>
        <taxon>Eukaryota</taxon>
        <taxon>Metazoa</taxon>
        <taxon>Ecdysozoa</taxon>
        <taxon>Nematoda</taxon>
        <taxon>Chromadorea</taxon>
        <taxon>Rhabditida</taxon>
        <taxon>Tylenchina</taxon>
        <taxon>Panagrolaimomorpha</taxon>
        <taxon>Strongyloidoidea</taxon>
        <taxon>Strongyloididae</taxon>
        <taxon>Strongyloides</taxon>
    </lineage>
</organism>
<dbReference type="Proteomes" id="UP000035681">
    <property type="component" value="Unplaced"/>
</dbReference>
<dbReference type="AlphaFoldDB" id="A0A0K0E805"/>
<dbReference type="WBParaSite" id="SSTP_0000563500.1">
    <property type="protein sequence ID" value="SSTP_0000563500.1"/>
    <property type="gene ID" value="SSTP_0000563500"/>
</dbReference>
<keyword evidence="2" id="KW-1185">Reference proteome</keyword>
<accession>A0A0K0E805</accession>
<name>A0A0K0E805_STRER</name>
<evidence type="ECO:0000313" key="3">
    <source>
        <dbReference type="WBParaSite" id="SSTP_0000563500.1"/>
    </source>
</evidence>
<sequence>MAPLPNFLLTTSFNEVHDIVKREIKNDEINQLTTTPFSFYKYDMNDKAYLRLTLVLIAIILLIASFIVSKFYMKKRGSSRIRRYETLSAKQLAPDLILNSDDSDDDDDDYLFGSNDDVRRQLISTITST</sequence>
<keyword evidence="1" id="KW-0472">Membrane</keyword>
<evidence type="ECO:0000313" key="2">
    <source>
        <dbReference type="Proteomes" id="UP000035681"/>
    </source>
</evidence>
<dbReference type="WBParaSite" id="TCONS_00003080.p1">
    <property type="protein sequence ID" value="TCONS_00003080.p1"/>
    <property type="gene ID" value="XLOC_002842"/>
</dbReference>